<dbReference type="InterPro" id="IPR034768">
    <property type="entry name" value="4FE4S_WBL"/>
</dbReference>
<evidence type="ECO:0000256" key="1">
    <source>
        <dbReference type="SAM" id="MobiDB-lite"/>
    </source>
</evidence>
<protein>
    <recommendedName>
        <fullName evidence="2">4Fe-4S Wbl-type domain-containing protein</fullName>
    </recommendedName>
</protein>
<dbReference type="PROSITE" id="PS51674">
    <property type="entry name" value="4FE4S_WBL"/>
    <property type="match status" value="1"/>
</dbReference>
<feature type="compositionally biased region" description="Basic and acidic residues" evidence="1">
    <location>
        <begin position="39"/>
        <end position="50"/>
    </location>
</feature>
<feature type="domain" description="4Fe-4S Wbl-type" evidence="2">
    <location>
        <begin position="26"/>
        <end position="104"/>
    </location>
</feature>
<dbReference type="AlphaFoldDB" id="A0A2T0N2C1"/>
<accession>A0A2T0N2C1</accession>
<gene>
    <name evidence="3" type="ORF">B0I32_106215</name>
</gene>
<feature type="region of interest" description="Disordered" evidence="1">
    <location>
        <begin position="31"/>
        <end position="50"/>
    </location>
</feature>
<evidence type="ECO:0000313" key="4">
    <source>
        <dbReference type="Proteomes" id="UP000238312"/>
    </source>
</evidence>
<evidence type="ECO:0000259" key="2">
    <source>
        <dbReference type="PROSITE" id="PS51674"/>
    </source>
</evidence>
<dbReference type="EMBL" id="PVNG01000006">
    <property type="protein sequence ID" value="PRX66079.1"/>
    <property type="molecule type" value="Genomic_DNA"/>
</dbReference>
<reference evidence="3 4" key="1">
    <citation type="submission" date="2018-03" db="EMBL/GenBank/DDBJ databases">
        <title>Genomic Encyclopedia of Type Strains, Phase III (KMG-III): the genomes of soil and plant-associated and newly described type strains.</title>
        <authorList>
            <person name="Whitman W."/>
        </authorList>
    </citation>
    <scope>NUCLEOTIDE SEQUENCE [LARGE SCALE GENOMIC DNA]</scope>
    <source>
        <strain evidence="3 4">CGMCC 4.7104</strain>
    </source>
</reference>
<sequence>MTRLSSQAFGLPRLRSFHNWIMEAGLCTRPGADPAQWSPEKEPGRNAERQRQRYERAAADLCGGCRAISSCRLLAEAEEGQLLLEHGYPPHGIRGGEAPWARLERLNASITAGDMEEEEAA</sequence>
<keyword evidence="4" id="KW-1185">Reference proteome</keyword>
<dbReference type="Proteomes" id="UP000238312">
    <property type="component" value="Unassembled WGS sequence"/>
</dbReference>
<comment type="caution">
    <text evidence="3">The sequence shown here is derived from an EMBL/GenBank/DDBJ whole genome shotgun (WGS) entry which is preliminary data.</text>
</comment>
<evidence type="ECO:0000313" key="3">
    <source>
        <dbReference type="EMBL" id="PRX66079.1"/>
    </source>
</evidence>
<name>A0A2T0N2C1_9ACTN</name>
<proteinExistence type="predicted"/>
<organism evidence="3 4">
    <name type="scientific">Nonomuraea fuscirosea</name>
    <dbReference type="NCBI Taxonomy" id="1291556"/>
    <lineage>
        <taxon>Bacteria</taxon>
        <taxon>Bacillati</taxon>
        <taxon>Actinomycetota</taxon>
        <taxon>Actinomycetes</taxon>
        <taxon>Streptosporangiales</taxon>
        <taxon>Streptosporangiaceae</taxon>
        <taxon>Nonomuraea</taxon>
    </lineage>
</organism>
<dbReference type="RefSeq" id="WP_106239615.1">
    <property type="nucleotide sequence ID" value="NZ_PVNG01000006.1"/>
</dbReference>